<protein>
    <submittedName>
        <fullName evidence="1">Uncharacterized protein</fullName>
    </submittedName>
</protein>
<comment type="caution">
    <text evidence="1">The sequence shown here is derived from an EMBL/GenBank/DDBJ whole genome shotgun (WGS) entry which is preliminary data.</text>
</comment>
<evidence type="ECO:0000313" key="2">
    <source>
        <dbReference type="Proteomes" id="UP000772434"/>
    </source>
</evidence>
<gene>
    <name evidence="1" type="ORF">BDP27DRAFT_1336239</name>
</gene>
<organism evidence="1 2">
    <name type="scientific">Rhodocollybia butyracea</name>
    <dbReference type="NCBI Taxonomy" id="206335"/>
    <lineage>
        <taxon>Eukaryota</taxon>
        <taxon>Fungi</taxon>
        <taxon>Dikarya</taxon>
        <taxon>Basidiomycota</taxon>
        <taxon>Agaricomycotina</taxon>
        <taxon>Agaricomycetes</taxon>
        <taxon>Agaricomycetidae</taxon>
        <taxon>Agaricales</taxon>
        <taxon>Marasmiineae</taxon>
        <taxon>Omphalotaceae</taxon>
        <taxon>Rhodocollybia</taxon>
    </lineage>
</organism>
<dbReference type="Proteomes" id="UP000772434">
    <property type="component" value="Unassembled WGS sequence"/>
</dbReference>
<dbReference type="AlphaFoldDB" id="A0A9P5PIJ6"/>
<sequence length="56" mass="6660">MLSTSWAYERDFSTHRDPCRNILWRKGTILSWERTYSLLEAYGGAFRTVKETPDVF</sequence>
<accession>A0A9P5PIJ6</accession>
<proteinExistence type="predicted"/>
<dbReference type="EMBL" id="JADNRY010000164">
    <property type="protein sequence ID" value="KAF9062725.1"/>
    <property type="molecule type" value="Genomic_DNA"/>
</dbReference>
<evidence type="ECO:0000313" key="1">
    <source>
        <dbReference type="EMBL" id="KAF9062725.1"/>
    </source>
</evidence>
<name>A0A9P5PIJ6_9AGAR</name>
<reference evidence="1" key="1">
    <citation type="submission" date="2020-11" db="EMBL/GenBank/DDBJ databases">
        <authorList>
            <consortium name="DOE Joint Genome Institute"/>
            <person name="Ahrendt S."/>
            <person name="Riley R."/>
            <person name="Andreopoulos W."/>
            <person name="Labutti K."/>
            <person name="Pangilinan J."/>
            <person name="Ruiz-Duenas F.J."/>
            <person name="Barrasa J.M."/>
            <person name="Sanchez-Garcia M."/>
            <person name="Camarero S."/>
            <person name="Miyauchi S."/>
            <person name="Serrano A."/>
            <person name="Linde D."/>
            <person name="Babiker R."/>
            <person name="Drula E."/>
            <person name="Ayuso-Fernandez I."/>
            <person name="Pacheco R."/>
            <person name="Padilla G."/>
            <person name="Ferreira P."/>
            <person name="Barriuso J."/>
            <person name="Kellner H."/>
            <person name="Castanera R."/>
            <person name="Alfaro M."/>
            <person name="Ramirez L."/>
            <person name="Pisabarro A.G."/>
            <person name="Kuo A."/>
            <person name="Tritt A."/>
            <person name="Lipzen A."/>
            <person name="He G."/>
            <person name="Yan M."/>
            <person name="Ng V."/>
            <person name="Cullen D."/>
            <person name="Martin F."/>
            <person name="Rosso M.-N."/>
            <person name="Henrissat B."/>
            <person name="Hibbett D."/>
            <person name="Martinez A.T."/>
            <person name="Grigoriev I.V."/>
        </authorList>
    </citation>
    <scope>NUCLEOTIDE SEQUENCE</scope>
    <source>
        <strain evidence="1">AH 40177</strain>
    </source>
</reference>
<keyword evidence="2" id="KW-1185">Reference proteome</keyword>